<dbReference type="Gene3D" id="3.40.50.1820">
    <property type="entry name" value="alpha/beta hydrolase"/>
    <property type="match status" value="1"/>
</dbReference>
<protein>
    <submittedName>
        <fullName evidence="2">Alpha/beta fold hydrolase</fullName>
    </submittedName>
</protein>
<sequence length="284" mass="29979">MIDDPRGQIEYGEQGAGPTLVLVPGSCSTGAAWRPVMKALEGRYRFVTTSLLGYGETAERRSDADPSVLPEAEALEAVIERAGGEVHLVGHSFGGAVAMIVAMRGRVPVRSLAIFEAPLPSLLAGVGEAAHRRAFADMTDAYFAAYRTGDRLAIRSMIDFYGGAGTWASWPDKVRDYAVATTPVNLRDWACAYRYPLTPAQLATIDMPVSVAVGAASHPSVCRANGIVASAIPGATFRAIGGAAHFMISTHPVQVAEIVEQTVRRVDAPVLAAAAQAPRGNCCR</sequence>
<proteinExistence type="predicted"/>
<dbReference type="InterPro" id="IPR029058">
    <property type="entry name" value="AB_hydrolase_fold"/>
</dbReference>
<organism evidence="2 3">
    <name type="scientific">Mesorhizobium marinum</name>
    <dbReference type="NCBI Taxonomy" id="3228790"/>
    <lineage>
        <taxon>Bacteria</taxon>
        <taxon>Pseudomonadati</taxon>
        <taxon>Pseudomonadota</taxon>
        <taxon>Alphaproteobacteria</taxon>
        <taxon>Hyphomicrobiales</taxon>
        <taxon>Phyllobacteriaceae</taxon>
        <taxon>Mesorhizobium</taxon>
    </lineage>
</organism>
<dbReference type="InterPro" id="IPR050266">
    <property type="entry name" value="AB_hydrolase_sf"/>
</dbReference>
<evidence type="ECO:0000313" key="3">
    <source>
        <dbReference type="Proteomes" id="UP001556196"/>
    </source>
</evidence>
<dbReference type="Pfam" id="PF12697">
    <property type="entry name" value="Abhydrolase_6"/>
    <property type="match status" value="1"/>
</dbReference>
<dbReference type="RefSeq" id="WP_367725367.1">
    <property type="nucleotide sequence ID" value="NZ_JBFOCI010000007.1"/>
</dbReference>
<dbReference type="EMBL" id="JBFOCI010000007">
    <property type="protein sequence ID" value="MEW9808142.1"/>
    <property type="molecule type" value="Genomic_DNA"/>
</dbReference>
<accession>A0ABV3R485</accession>
<evidence type="ECO:0000259" key="1">
    <source>
        <dbReference type="Pfam" id="PF12697"/>
    </source>
</evidence>
<dbReference type="PANTHER" id="PTHR43798:SF33">
    <property type="entry name" value="HYDROLASE, PUTATIVE (AFU_ORTHOLOGUE AFUA_2G14860)-RELATED"/>
    <property type="match status" value="1"/>
</dbReference>
<evidence type="ECO:0000313" key="2">
    <source>
        <dbReference type="EMBL" id="MEW9808142.1"/>
    </source>
</evidence>
<feature type="domain" description="AB hydrolase-1" evidence="1">
    <location>
        <begin position="20"/>
        <end position="257"/>
    </location>
</feature>
<keyword evidence="2" id="KW-0378">Hydrolase</keyword>
<reference evidence="2 3" key="1">
    <citation type="submission" date="2024-06" db="EMBL/GenBank/DDBJ databases">
        <authorList>
            <person name="Tuo L."/>
        </authorList>
    </citation>
    <scope>NUCLEOTIDE SEQUENCE [LARGE SCALE GENOMIC DNA]</scope>
    <source>
        <strain evidence="2 3">ZMM04-5</strain>
    </source>
</reference>
<dbReference type="GO" id="GO:0016787">
    <property type="term" value="F:hydrolase activity"/>
    <property type="evidence" value="ECO:0007669"/>
    <property type="project" value="UniProtKB-KW"/>
</dbReference>
<dbReference type="InterPro" id="IPR000073">
    <property type="entry name" value="AB_hydrolase_1"/>
</dbReference>
<dbReference type="SUPFAM" id="SSF53474">
    <property type="entry name" value="alpha/beta-Hydrolases"/>
    <property type="match status" value="1"/>
</dbReference>
<name>A0ABV3R485_9HYPH</name>
<dbReference type="Proteomes" id="UP001556196">
    <property type="component" value="Unassembled WGS sequence"/>
</dbReference>
<dbReference type="PANTHER" id="PTHR43798">
    <property type="entry name" value="MONOACYLGLYCEROL LIPASE"/>
    <property type="match status" value="1"/>
</dbReference>
<gene>
    <name evidence="2" type="ORF">ABUE31_19315</name>
</gene>
<keyword evidence="3" id="KW-1185">Reference proteome</keyword>
<comment type="caution">
    <text evidence="2">The sequence shown here is derived from an EMBL/GenBank/DDBJ whole genome shotgun (WGS) entry which is preliminary data.</text>
</comment>